<dbReference type="AlphaFoldDB" id="N1QNF1"/>
<name>N1QNF1_SPHMS</name>
<evidence type="ECO:0000313" key="2">
    <source>
        <dbReference type="EMBL" id="EMF17703.1"/>
    </source>
</evidence>
<dbReference type="HOGENOM" id="CLU_1669046_0_0_1"/>
<gene>
    <name evidence="2" type="ORF">SEPMUDRAFT_138371</name>
</gene>
<keyword evidence="1" id="KW-0472">Membrane</keyword>
<sequence length="174" mass="19782">MENVQVWASYLYEQHAHNLPDGIRDQLVGLASNPSYLSYAQTAYSYLALASSYANLILSTIMDSVSSKPDLATIALLLVIIFISLKILNMVVGTVLFWFRMARKVAFWGTLVALALWMYTRRPVGVAEDLGHWYGVWKGEYAHWSEQEKLARIMTEQAIPAGAGRAHPNRRRWY</sequence>
<dbReference type="Proteomes" id="UP000016931">
    <property type="component" value="Unassembled WGS sequence"/>
</dbReference>
<protein>
    <submittedName>
        <fullName evidence="2">Uncharacterized protein</fullName>
    </submittedName>
</protein>
<proteinExistence type="predicted"/>
<feature type="transmembrane region" description="Helical" evidence="1">
    <location>
        <begin position="43"/>
        <end position="62"/>
    </location>
</feature>
<dbReference type="InterPro" id="IPR024316">
    <property type="entry name" value="APQ12"/>
</dbReference>
<keyword evidence="3" id="KW-1185">Reference proteome</keyword>
<dbReference type="GeneID" id="27900012"/>
<keyword evidence="1" id="KW-0812">Transmembrane</keyword>
<dbReference type="eggNOG" id="ENOG502T2BZ">
    <property type="taxonomic scope" value="Eukaryota"/>
</dbReference>
<organism evidence="2 3">
    <name type="scientific">Sphaerulina musiva (strain SO2202)</name>
    <name type="common">Poplar stem canker fungus</name>
    <name type="synonym">Septoria musiva</name>
    <dbReference type="NCBI Taxonomy" id="692275"/>
    <lineage>
        <taxon>Eukaryota</taxon>
        <taxon>Fungi</taxon>
        <taxon>Dikarya</taxon>
        <taxon>Ascomycota</taxon>
        <taxon>Pezizomycotina</taxon>
        <taxon>Dothideomycetes</taxon>
        <taxon>Dothideomycetidae</taxon>
        <taxon>Mycosphaerellales</taxon>
        <taxon>Mycosphaerellaceae</taxon>
        <taxon>Sphaerulina</taxon>
    </lineage>
</organism>
<dbReference type="EMBL" id="KB456260">
    <property type="protein sequence ID" value="EMF17703.1"/>
    <property type="molecule type" value="Genomic_DNA"/>
</dbReference>
<reference evidence="2 3" key="1">
    <citation type="journal article" date="2012" name="PLoS Pathog.">
        <title>Diverse lifestyles and strategies of plant pathogenesis encoded in the genomes of eighteen Dothideomycetes fungi.</title>
        <authorList>
            <person name="Ohm R.A."/>
            <person name="Feau N."/>
            <person name="Henrissat B."/>
            <person name="Schoch C.L."/>
            <person name="Horwitz B.A."/>
            <person name="Barry K.W."/>
            <person name="Condon B.J."/>
            <person name="Copeland A.C."/>
            <person name="Dhillon B."/>
            <person name="Glaser F."/>
            <person name="Hesse C.N."/>
            <person name="Kosti I."/>
            <person name="LaButti K."/>
            <person name="Lindquist E.A."/>
            <person name="Lucas S."/>
            <person name="Salamov A.A."/>
            <person name="Bradshaw R.E."/>
            <person name="Ciuffetti L."/>
            <person name="Hamelin R.C."/>
            <person name="Kema G.H.J."/>
            <person name="Lawrence C."/>
            <person name="Scott J.A."/>
            <person name="Spatafora J.W."/>
            <person name="Turgeon B.G."/>
            <person name="de Wit P.J.G.M."/>
            <person name="Zhong S."/>
            <person name="Goodwin S.B."/>
            <person name="Grigoriev I.V."/>
        </authorList>
    </citation>
    <scope>NUCLEOTIDE SEQUENCE [LARGE SCALE GENOMIC DNA]</scope>
    <source>
        <strain evidence="2 3">SO2202</strain>
    </source>
</reference>
<accession>N1QNF1</accession>
<dbReference type="RefSeq" id="XP_016765824.1">
    <property type="nucleotide sequence ID" value="XM_016902875.1"/>
</dbReference>
<evidence type="ECO:0000256" key="1">
    <source>
        <dbReference type="SAM" id="Phobius"/>
    </source>
</evidence>
<evidence type="ECO:0000313" key="3">
    <source>
        <dbReference type="Proteomes" id="UP000016931"/>
    </source>
</evidence>
<dbReference type="Pfam" id="PF12716">
    <property type="entry name" value="Apq12"/>
    <property type="match status" value="1"/>
</dbReference>
<keyword evidence="1" id="KW-1133">Transmembrane helix</keyword>
<feature type="transmembrane region" description="Helical" evidence="1">
    <location>
        <begin position="74"/>
        <end position="99"/>
    </location>
</feature>
<dbReference type="OrthoDB" id="3559694at2759"/>